<evidence type="ECO:0000313" key="1">
    <source>
        <dbReference type="EMBL" id="OQB41208.1"/>
    </source>
</evidence>
<dbReference type="Proteomes" id="UP000485621">
    <property type="component" value="Unassembled WGS sequence"/>
</dbReference>
<name>A0A1V5ZMB7_9BACT</name>
<protein>
    <submittedName>
        <fullName evidence="1">Uncharacterized protein</fullName>
    </submittedName>
</protein>
<dbReference type="AlphaFoldDB" id="A0A1V5ZMB7"/>
<gene>
    <name evidence="1" type="ORF">BWY04_00956</name>
</gene>
<reference evidence="1" key="1">
    <citation type="submission" date="2017-02" db="EMBL/GenBank/DDBJ databases">
        <title>Delving into the versatile metabolic prowess of the omnipresent phylum Bacteroidetes.</title>
        <authorList>
            <person name="Nobu M.K."/>
            <person name="Mei R."/>
            <person name="Narihiro T."/>
            <person name="Kuroda K."/>
            <person name="Liu W.-T."/>
        </authorList>
    </citation>
    <scope>NUCLEOTIDE SEQUENCE</scope>
    <source>
        <strain evidence="1">ADurb.Bin160</strain>
    </source>
</reference>
<proteinExistence type="predicted"/>
<organism evidence="1">
    <name type="scientific">candidate division CPR1 bacterium ADurb.Bin160</name>
    <dbReference type="NCBI Taxonomy" id="1852826"/>
    <lineage>
        <taxon>Bacteria</taxon>
        <taxon>candidate division CPR1</taxon>
    </lineage>
</organism>
<comment type="caution">
    <text evidence="1">The sequence shown here is derived from an EMBL/GenBank/DDBJ whole genome shotgun (WGS) entry which is preliminary data.</text>
</comment>
<dbReference type="EMBL" id="MWDB01000021">
    <property type="protein sequence ID" value="OQB41208.1"/>
    <property type="molecule type" value="Genomic_DNA"/>
</dbReference>
<sequence>MESPHILVLIDDPQKTVIEPISHNLDKYKKLYDFELMMEGGHIK</sequence>
<accession>A0A1V5ZMB7</accession>